<dbReference type="SUPFAM" id="SSF109604">
    <property type="entry name" value="HD-domain/PDEase-like"/>
    <property type="match status" value="1"/>
</dbReference>
<dbReference type="InterPro" id="IPR006674">
    <property type="entry name" value="HD_domain"/>
</dbReference>
<dbReference type="PANTHER" id="PTHR35795">
    <property type="entry name" value="SLR1885 PROTEIN"/>
    <property type="match status" value="1"/>
</dbReference>
<dbReference type="AlphaFoldDB" id="A0AA35RC60"/>
<dbReference type="Proteomes" id="UP001174909">
    <property type="component" value="Unassembled WGS sequence"/>
</dbReference>
<dbReference type="InterPro" id="IPR003607">
    <property type="entry name" value="HD/PDEase_dom"/>
</dbReference>
<name>A0AA35RC60_GEOBA</name>
<dbReference type="Gene3D" id="1.10.3210.10">
    <property type="entry name" value="Hypothetical protein af1432"/>
    <property type="match status" value="1"/>
</dbReference>
<protein>
    <submittedName>
        <fullName evidence="4">Deoxyguanosinetriphosphate triphosphohydrolase-like protein</fullName>
    </submittedName>
</protein>
<dbReference type="Pfam" id="PF13286">
    <property type="entry name" value="HD_assoc"/>
    <property type="match status" value="1"/>
</dbReference>
<accession>A0AA35RC60</accession>
<evidence type="ECO:0000256" key="1">
    <source>
        <dbReference type="ARBA" id="ARBA00022801"/>
    </source>
</evidence>
<feature type="region of interest" description="Disordered" evidence="2">
    <location>
        <begin position="1"/>
        <end position="24"/>
    </location>
</feature>
<evidence type="ECO:0000313" key="4">
    <source>
        <dbReference type="EMBL" id="CAI8008043.1"/>
    </source>
</evidence>
<sequence length="363" mass="40612">MQKAFGNSVTQSGTSLKTPSRLPGIRIRLEEREEHLSPYAAKSSRSAGRAIPETPSDVRTEYQRDRDRIIHSKAFRRLKHKTQVFIAPLGDHYVTRLTHTLEVSQIARTIARALNLNEDLAEAIALGHDLGHTPFGHIGEDELDKILPDGYRHSQQSLNVVERIEREGTGPQPHMGTQIVRISDAVAYINHDLADAFRAGILSDEDLPGSVAATLGTRHSQRIDTIVCDIIDHSYHVSGINDISGGANGANPEMPLTITMGDEVRTAFMELREFMFDTVYMPNDDSPLGNAARQIIRFLHQYFSERTSEIPPAKLHWEDITRRSRTDDEVVVDYVSGMTDLYAIRIAEKLSPGIAKVFSERLL</sequence>
<dbReference type="GO" id="GO:0016787">
    <property type="term" value="F:hydrolase activity"/>
    <property type="evidence" value="ECO:0007669"/>
    <property type="project" value="UniProtKB-KW"/>
</dbReference>
<gene>
    <name evidence="4" type="ORF">GBAR_LOCUS5576</name>
</gene>
<evidence type="ECO:0000259" key="3">
    <source>
        <dbReference type="PROSITE" id="PS51831"/>
    </source>
</evidence>
<comment type="caution">
    <text evidence="4">The sequence shown here is derived from an EMBL/GenBank/DDBJ whole genome shotgun (WGS) entry which is preliminary data.</text>
</comment>
<feature type="compositionally biased region" description="Polar residues" evidence="2">
    <location>
        <begin position="1"/>
        <end position="18"/>
    </location>
</feature>
<dbReference type="PANTHER" id="PTHR35795:SF1">
    <property type="entry name" value="BIS(5'-NUCLEOSYL)-TETRAPHOSPHATASE, SYMMETRICAL"/>
    <property type="match status" value="1"/>
</dbReference>
<keyword evidence="1" id="KW-0378">Hydrolase</keyword>
<feature type="region of interest" description="Disordered" evidence="2">
    <location>
        <begin position="36"/>
        <end position="61"/>
    </location>
</feature>
<dbReference type="InterPro" id="IPR026875">
    <property type="entry name" value="PHydrolase_assoc_dom"/>
</dbReference>
<dbReference type="Gene3D" id="1.10.3550.10">
    <property type="entry name" value="eoxyguanosinetriphosphate triphosphohydrolase domain-like"/>
    <property type="match status" value="1"/>
</dbReference>
<keyword evidence="5" id="KW-1185">Reference proteome</keyword>
<dbReference type="CDD" id="cd00077">
    <property type="entry name" value="HDc"/>
    <property type="match status" value="1"/>
</dbReference>
<proteinExistence type="predicted"/>
<feature type="domain" description="HD" evidence="3">
    <location>
        <begin position="96"/>
        <end position="211"/>
    </location>
</feature>
<dbReference type="Pfam" id="PF01966">
    <property type="entry name" value="HD"/>
    <property type="match status" value="1"/>
</dbReference>
<evidence type="ECO:0000256" key="2">
    <source>
        <dbReference type="SAM" id="MobiDB-lite"/>
    </source>
</evidence>
<dbReference type="SMART" id="SM00471">
    <property type="entry name" value="HDc"/>
    <property type="match status" value="1"/>
</dbReference>
<dbReference type="PROSITE" id="PS51831">
    <property type="entry name" value="HD"/>
    <property type="match status" value="1"/>
</dbReference>
<dbReference type="EMBL" id="CASHTH010000814">
    <property type="protein sequence ID" value="CAI8008043.1"/>
    <property type="molecule type" value="Genomic_DNA"/>
</dbReference>
<dbReference type="InterPro" id="IPR051094">
    <property type="entry name" value="Diverse_Catalytic_Enzymes"/>
</dbReference>
<reference evidence="4" key="1">
    <citation type="submission" date="2023-03" db="EMBL/GenBank/DDBJ databases">
        <authorList>
            <person name="Steffen K."/>
            <person name="Cardenas P."/>
        </authorList>
    </citation>
    <scope>NUCLEOTIDE SEQUENCE</scope>
</reference>
<organism evidence="4 5">
    <name type="scientific">Geodia barretti</name>
    <name type="common">Barrett's horny sponge</name>
    <dbReference type="NCBI Taxonomy" id="519541"/>
    <lineage>
        <taxon>Eukaryota</taxon>
        <taxon>Metazoa</taxon>
        <taxon>Porifera</taxon>
        <taxon>Demospongiae</taxon>
        <taxon>Heteroscleromorpha</taxon>
        <taxon>Tetractinellida</taxon>
        <taxon>Astrophorina</taxon>
        <taxon>Geodiidae</taxon>
        <taxon>Geodia</taxon>
    </lineage>
</organism>
<evidence type="ECO:0000313" key="5">
    <source>
        <dbReference type="Proteomes" id="UP001174909"/>
    </source>
</evidence>
<dbReference type="InterPro" id="IPR027432">
    <property type="entry name" value="dGTP_triphosphohydrolase_C"/>
</dbReference>